<evidence type="ECO:0000313" key="4">
    <source>
        <dbReference type="EMBL" id="TKA74070.1"/>
    </source>
</evidence>
<evidence type="ECO:0000256" key="3">
    <source>
        <dbReference type="SAM" id="Phobius"/>
    </source>
</evidence>
<feature type="transmembrane region" description="Helical" evidence="3">
    <location>
        <begin position="831"/>
        <end position="851"/>
    </location>
</feature>
<keyword evidence="3" id="KW-0812">Transmembrane</keyword>
<dbReference type="OrthoDB" id="3439035at2759"/>
<feature type="compositionally biased region" description="Polar residues" evidence="2">
    <location>
        <begin position="112"/>
        <end position="135"/>
    </location>
</feature>
<accession>A0A4U0XBJ1</accession>
<feature type="compositionally biased region" description="Polar residues" evidence="2">
    <location>
        <begin position="222"/>
        <end position="232"/>
    </location>
</feature>
<name>A0A4U0XBJ1_9PEZI</name>
<feature type="region of interest" description="Disordered" evidence="2">
    <location>
        <begin position="293"/>
        <end position="353"/>
    </location>
</feature>
<evidence type="ECO:0000313" key="5">
    <source>
        <dbReference type="Proteomes" id="UP000308768"/>
    </source>
</evidence>
<gene>
    <name evidence="4" type="ORF">B0A49_05305</name>
</gene>
<sequence length="949" mass="105693">MNIPWRHRPLLTTPTIFEARANSYVSSKVGAFDDVPAMDERVPDDDTQASGSGSFVSGLTELENETDDFGRVLLQHAKDEHRLNSVMQNNGQPFRKARPRPRVALTLDNLERSNGTRSAPAQVQRSGSVGSSDTSDPPVHIPREWGRKAKHSNDWLRRINADENQQEEVPEQQDDDIIYPHRTTLTGDSSPHVVNWEAAAAEVPLPSIANTPPGSLRRLKRSSTPQSAAKRNTSLDHIREWELDQDFMEASLLTSTPAVPTRNRALDEIRQREIEIVKTKAVTTSRLDEIWEKVPEETPRRRSSSRKLATSQRNDADVSAETRARSPETGRKTRRSSNKENSPTSMLSKEGSPIVVYKSQETISLIDRGIQADAKASLQRPNHRRHDSQALLRQLARVTSAIPSPSPAKDMFDSRRPASPSEVRLRRQQSNGSPEDLPKSAGSSNSNYISQKSPAKQGMGGRQTSANAPEVAADQETERPQKSKSDKPTASTDQKDRQSKVDRPTPSPEEELLSAKTPVVMGAWVDTPRPSIARSSSDPTSPAIVRDFGLDWRSDSHQQSTKLPKASGDQESNQRATNSRSPQPSSALAAVVEEARTRQRGNSGASADDALGESTINSLEDIINPALDDPSYTLDLGDLKDQNPSEDGAIRFRRPFTQAERDRRQELLALDNMNARLRAARTSIRDASRGMKRVEREVDAADEVHDTDIGSHNVNSVAPCTRCGCTGGAFRHGQGSVFGALWTESRSLFYTWDNTNPGYGILNKMGLGRLRFTWLGLFWLMFWSWLFSETTLCKMYCQPLYAKTMVGTGVNPDAPEFPYVIPTLLFRPFGWLWRPLLSVLGSVCGALYHFFVGKEWEPYTCYEYPEGYGPIGASFAYYEYCYGKRNAGVTGRWREPRDEDFVRKRDESQSGAGSWTATVDSFAKQAFARETITADFAATVGRMADDEYL</sequence>
<feature type="region of interest" description="Disordered" evidence="2">
    <location>
        <begin position="206"/>
        <end position="233"/>
    </location>
</feature>
<feature type="coiled-coil region" evidence="1">
    <location>
        <begin position="677"/>
        <end position="704"/>
    </location>
</feature>
<feature type="compositionally biased region" description="Basic and acidic residues" evidence="2">
    <location>
        <begin position="314"/>
        <end position="331"/>
    </location>
</feature>
<feature type="transmembrane region" description="Helical" evidence="3">
    <location>
        <begin position="772"/>
        <end position="788"/>
    </location>
</feature>
<feature type="region of interest" description="Disordered" evidence="2">
    <location>
        <begin position="399"/>
        <end position="611"/>
    </location>
</feature>
<comment type="caution">
    <text evidence="4">The sequence shown here is derived from an EMBL/GenBank/DDBJ whole genome shotgun (WGS) entry which is preliminary data.</text>
</comment>
<dbReference type="EMBL" id="NAJN01000387">
    <property type="protein sequence ID" value="TKA74070.1"/>
    <property type="molecule type" value="Genomic_DNA"/>
</dbReference>
<keyword evidence="1" id="KW-0175">Coiled coil</keyword>
<proteinExistence type="predicted"/>
<protein>
    <submittedName>
        <fullName evidence="4">Uncharacterized protein</fullName>
    </submittedName>
</protein>
<keyword evidence="3" id="KW-0472">Membrane</keyword>
<dbReference type="Proteomes" id="UP000308768">
    <property type="component" value="Unassembled WGS sequence"/>
</dbReference>
<feature type="compositionally biased region" description="Polar residues" evidence="2">
    <location>
        <begin position="569"/>
        <end position="586"/>
    </location>
</feature>
<keyword evidence="3" id="KW-1133">Transmembrane helix</keyword>
<feature type="region of interest" description="Disordered" evidence="2">
    <location>
        <begin position="108"/>
        <end position="147"/>
    </location>
</feature>
<feature type="compositionally biased region" description="Basic and acidic residues" evidence="2">
    <location>
        <begin position="476"/>
        <end position="503"/>
    </location>
</feature>
<keyword evidence="5" id="KW-1185">Reference proteome</keyword>
<reference evidence="4 5" key="1">
    <citation type="submission" date="2017-03" db="EMBL/GenBank/DDBJ databases">
        <title>Genomes of endolithic fungi from Antarctica.</title>
        <authorList>
            <person name="Coleine C."/>
            <person name="Masonjones S."/>
            <person name="Stajich J.E."/>
        </authorList>
    </citation>
    <scope>NUCLEOTIDE SEQUENCE [LARGE SCALE GENOMIC DNA]</scope>
    <source>
        <strain evidence="4 5">CCFEE 5187</strain>
    </source>
</reference>
<dbReference type="AlphaFoldDB" id="A0A4U0XBJ1"/>
<evidence type="ECO:0000256" key="2">
    <source>
        <dbReference type="SAM" id="MobiDB-lite"/>
    </source>
</evidence>
<organism evidence="4 5">
    <name type="scientific">Cryomyces minteri</name>
    <dbReference type="NCBI Taxonomy" id="331657"/>
    <lineage>
        <taxon>Eukaryota</taxon>
        <taxon>Fungi</taxon>
        <taxon>Dikarya</taxon>
        <taxon>Ascomycota</taxon>
        <taxon>Pezizomycotina</taxon>
        <taxon>Dothideomycetes</taxon>
        <taxon>Dothideomycetes incertae sedis</taxon>
        <taxon>Cryomyces</taxon>
    </lineage>
</organism>
<feature type="compositionally biased region" description="Polar residues" evidence="2">
    <location>
        <begin position="441"/>
        <end position="454"/>
    </location>
</feature>
<evidence type="ECO:0000256" key="1">
    <source>
        <dbReference type="SAM" id="Coils"/>
    </source>
</evidence>